<accession>M0B5I8</accession>
<comment type="caution">
    <text evidence="2">The sequence shown here is derived from an EMBL/GenBank/DDBJ whole genome shotgun (WGS) entry which is preliminary data.</text>
</comment>
<organism evidence="2 3">
    <name type="scientific">Natrialba chahannaoensis JCM 10990</name>
    <dbReference type="NCBI Taxonomy" id="1227492"/>
    <lineage>
        <taxon>Archaea</taxon>
        <taxon>Methanobacteriati</taxon>
        <taxon>Methanobacteriota</taxon>
        <taxon>Stenosarchaea group</taxon>
        <taxon>Halobacteria</taxon>
        <taxon>Halobacteriales</taxon>
        <taxon>Natrialbaceae</taxon>
        <taxon>Natrialba</taxon>
    </lineage>
</organism>
<feature type="domain" description="FERM" evidence="1">
    <location>
        <begin position="1"/>
        <end position="78"/>
    </location>
</feature>
<dbReference type="EMBL" id="AOIN01000008">
    <property type="protein sequence ID" value="ELZ06181.1"/>
    <property type="molecule type" value="Genomic_DNA"/>
</dbReference>
<name>M0B5I8_9EURY</name>
<sequence>MTEAEFFLLGVKIRDIKRVYATNTWSTIPKKFCESMHTRTSSTSPESMKETCGFRFRNRLVTSSWSQTEFLLIEDPVN</sequence>
<protein>
    <recommendedName>
        <fullName evidence="1">FERM domain-containing protein</fullName>
    </recommendedName>
</protein>
<dbReference type="PROSITE" id="PS50057">
    <property type="entry name" value="FERM_3"/>
    <property type="match status" value="1"/>
</dbReference>
<dbReference type="Proteomes" id="UP000011693">
    <property type="component" value="Unassembled WGS sequence"/>
</dbReference>
<evidence type="ECO:0000313" key="3">
    <source>
        <dbReference type="Proteomes" id="UP000011693"/>
    </source>
</evidence>
<dbReference type="InterPro" id="IPR000299">
    <property type="entry name" value="FERM_domain"/>
</dbReference>
<dbReference type="AlphaFoldDB" id="M0B5I8"/>
<proteinExistence type="predicted"/>
<gene>
    <name evidence="2" type="ORF">C482_00125</name>
</gene>
<evidence type="ECO:0000313" key="2">
    <source>
        <dbReference type="EMBL" id="ELZ06181.1"/>
    </source>
</evidence>
<evidence type="ECO:0000259" key="1">
    <source>
        <dbReference type="PROSITE" id="PS50057"/>
    </source>
</evidence>
<reference evidence="2 3" key="1">
    <citation type="journal article" date="2014" name="PLoS Genet.">
        <title>Phylogenetically driven sequencing of extremely halophilic archaea reveals strategies for static and dynamic osmo-response.</title>
        <authorList>
            <person name="Becker E.A."/>
            <person name="Seitzer P.M."/>
            <person name="Tritt A."/>
            <person name="Larsen D."/>
            <person name="Krusor M."/>
            <person name="Yao A.I."/>
            <person name="Wu D."/>
            <person name="Madern D."/>
            <person name="Eisen J.A."/>
            <person name="Darling A.E."/>
            <person name="Facciotti M.T."/>
        </authorList>
    </citation>
    <scope>NUCLEOTIDE SEQUENCE [LARGE SCALE GENOMIC DNA]</scope>
    <source>
        <strain evidence="2 3">JCM 10990</strain>
    </source>
</reference>
<keyword evidence="3" id="KW-1185">Reference proteome</keyword>